<organism evidence="1 2">
    <name type="scientific">Camelus dromedarius</name>
    <name type="common">Dromedary</name>
    <name type="synonym">Arabian camel</name>
    <dbReference type="NCBI Taxonomy" id="9838"/>
    <lineage>
        <taxon>Eukaryota</taxon>
        <taxon>Metazoa</taxon>
        <taxon>Chordata</taxon>
        <taxon>Craniata</taxon>
        <taxon>Vertebrata</taxon>
        <taxon>Euteleostomi</taxon>
        <taxon>Mammalia</taxon>
        <taxon>Eutheria</taxon>
        <taxon>Laurasiatheria</taxon>
        <taxon>Artiodactyla</taxon>
        <taxon>Tylopoda</taxon>
        <taxon>Camelidae</taxon>
        <taxon>Camelus</taxon>
    </lineage>
</organism>
<accession>A0A5N4DR26</accession>
<name>A0A5N4DR26_CAMDR</name>
<gene>
    <name evidence="1" type="ORF">Cadr_000012357</name>
</gene>
<sequence length="81" mass="8841">MFSGRYVLGEVEEKVGYVSAGESLLGRTEVKAVDVWSVEEPLSSMPSQPCPLVETNGVIHRMPSELALNKKTLLYSSAGWV</sequence>
<reference evidence="1 2" key="1">
    <citation type="journal article" date="2019" name="Mol. Ecol. Resour.">
        <title>Improving Illumina assemblies with Hi-C and long reads: an example with the North African dromedary.</title>
        <authorList>
            <person name="Elbers J.P."/>
            <person name="Rogers M.F."/>
            <person name="Perelman P.L."/>
            <person name="Proskuryakova A.A."/>
            <person name="Serdyukova N.A."/>
            <person name="Johnson W.E."/>
            <person name="Horin P."/>
            <person name="Corander J."/>
            <person name="Murphy D."/>
            <person name="Burger P.A."/>
        </authorList>
    </citation>
    <scope>NUCLEOTIDE SEQUENCE [LARGE SCALE GENOMIC DNA]</scope>
    <source>
        <strain evidence="1">Drom800</strain>
        <tissue evidence="1">Blood</tissue>
    </source>
</reference>
<keyword evidence="2" id="KW-1185">Reference proteome</keyword>
<proteinExistence type="predicted"/>
<dbReference type="AlphaFoldDB" id="A0A5N4DR26"/>
<evidence type="ECO:0000313" key="2">
    <source>
        <dbReference type="Proteomes" id="UP000299084"/>
    </source>
</evidence>
<dbReference type="EMBL" id="JWIN03000009">
    <property type="protein sequence ID" value="KAB1273561.1"/>
    <property type="molecule type" value="Genomic_DNA"/>
</dbReference>
<dbReference type="Proteomes" id="UP000299084">
    <property type="component" value="Unassembled WGS sequence"/>
</dbReference>
<comment type="caution">
    <text evidence="1">The sequence shown here is derived from an EMBL/GenBank/DDBJ whole genome shotgun (WGS) entry which is preliminary data.</text>
</comment>
<evidence type="ECO:0000313" key="1">
    <source>
        <dbReference type="EMBL" id="KAB1273561.1"/>
    </source>
</evidence>
<protein>
    <submittedName>
        <fullName evidence="1">Uncharacterized protein</fullName>
    </submittedName>
</protein>